<sequence length="274" mass="29811">MAKAEATKATPAPEYDFSQDAGAGFENVKQGDLSIPFLVILQDGSPEVKKTHKDYATKGIKGAQAGMVLNTVTKELYITEPGELGKEPASNGGLFEFIPSMYQKLYVEWKSRESGGGIVESHSDDTLLMKCKKNEKGQDVLPNGNILQTTAYFFGLALTKDGPVRCVIGLSSTQLKKARQWLNMSTAIKLQGPNGAYTPPLFSHKYRLSTTPESNEKGSWYGWQIKVAGRIQDVGLINNAKEIHTQSKTDSSRMLGASAPESVEADANDEKGPF</sequence>
<dbReference type="Pfam" id="PF23977">
    <property type="entry name" value="Pam3_Gp34"/>
    <property type="match status" value="1"/>
</dbReference>
<proteinExistence type="predicted"/>
<feature type="region of interest" description="Disordered" evidence="1">
    <location>
        <begin position="245"/>
        <end position="274"/>
    </location>
</feature>
<dbReference type="EMBL" id="LR797041">
    <property type="protein sequence ID" value="CAB4182534.1"/>
    <property type="molecule type" value="Genomic_DNA"/>
</dbReference>
<organism evidence="2">
    <name type="scientific">uncultured Caudovirales phage</name>
    <dbReference type="NCBI Taxonomy" id="2100421"/>
    <lineage>
        <taxon>Viruses</taxon>
        <taxon>Duplodnaviria</taxon>
        <taxon>Heunggongvirae</taxon>
        <taxon>Uroviricota</taxon>
        <taxon>Caudoviricetes</taxon>
        <taxon>Peduoviridae</taxon>
        <taxon>Maltschvirus</taxon>
        <taxon>Maltschvirus maltsch</taxon>
    </lineage>
</organism>
<evidence type="ECO:0000313" key="2">
    <source>
        <dbReference type="EMBL" id="CAB4182534.1"/>
    </source>
</evidence>
<protein>
    <submittedName>
        <fullName evidence="2">Uncharacterized protein</fullName>
    </submittedName>
</protein>
<evidence type="ECO:0000256" key="1">
    <source>
        <dbReference type="SAM" id="MobiDB-lite"/>
    </source>
</evidence>
<accession>A0A6J5QSS8</accession>
<dbReference type="InterPro" id="IPR056957">
    <property type="entry name" value="Pam3_Gp34-like"/>
</dbReference>
<name>A0A6J5QSS8_9CAUD</name>
<gene>
    <name evidence="2" type="ORF">UFOVP1090_18</name>
</gene>
<reference evidence="2" key="1">
    <citation type="submission" date="2020-05" db="EMBL/GenBank/DDBJ databases">
        <authorList>
            <person name="Chiriac C."/>
            <person name="Salcher M."/>
            <person name="Ghai R."/>
            <person name="Kavagutti S V."/>
        </authorList>
    </citation>
    <scope>NUCLEOTIDE SEQUENCE</scope>
</reference>